<dbReference type="AlphaFoldDB" id="A0A3D5QBT1"/>
<gene>
    <name evidence="1" type="ORF">DHM44_06420</name>
</gene>
<dbReference type="EMBL" id="DPPF01000127">
    <property type="protein sequence ID" value="HCW93297.1"/>
    <property type="molecule type" value="Genomic_DNA"/>
</dbReference>
<proteinExistence type="predicted"/>
<comment type="caution">
    <text evidence="1">The sequence shown here is derived from an EMBL/GenBank/DDBJ whole genome shotgun (WGS) entry which is preliminary data.</text>
</comment>
<evidence type="ECO:0000313" key="1">
    <source>
        <dbReference type="EMBL" id="HCW93297.1"/>
    </source>
</evidence>
<sequence length="46" mass="5465">AAPTDYKTDRSGYLWYSFMPHMSYLKDSWNALHEYAGLLYYSIIKP</sequence>
<accession>A0A3D5QBT1</accession>
<organism evidence="1 2">
    <name type="scientific">Flexistipes sinusarabici</name>
    <dbReference type="NCBI Taxonomy" id="2352"/>
    <lineage>
        <taxon>Bacteria</taxon>
        <taxon>Pseudomonadati</taxon>
        <taxon>Deferribacterota</taxon>
        <taxon>Deferribacteres</taxon>
        <taxon>Deferribacterales</taxon>
        <taxon>Flexistipitaceae</taxon>
        <taxon>Flexistipes</taxon>
    </lineage>
</organism>
<dbReference type="Proteomes" id="UP000262325">
    <property type="component" value="Unassembled WGS sequence"/>
</dbReference>
<name>A0A3D5QBT1_FLESI</name>
<evidence type="ECO:0000313" key="2">
    <source>
        <dbReference type="Proteomes" id="UP000262325"/>
    </source>
</evidence>
<reference evidence="1 2" key="1">
    <citation type="journal article" date="2018" name="Nat. Biotechnol.">
        <title>A standardized bacterial taxonomy based on genome phylogeny substantially revises the tree of life.</title>
        <authorList>
            <person name="Parks D.H."/>
            <person name="Chuvochina M."/>
            <person name="Waite D.W."/>
            <person name="Rinke C."/>
            <person name="Skarshewski A."/>
            <person name="Chaumeil P.A."/>
            <person name="Hugenholtz P."/>
        </authorList>
    </citation>
    <scope>NUCLEOTIDE SEQUENCE [LARGE SCALE GENOMIC DNA]</scope>
    <source>
        <strain evidence="1">UBA8672</strain>
    </source>
</reference>
<feature type="non-terminal residue" evidence="1">
    <location>
        <position position="1"/>
    </location>
</feature>
<protein>
    <submittedName>
        <fullName evidence="1">YdcF family protein</fullName>
    </submittedName>
</protein>